<feature type="compositionally biased region" description="Basic and acidic residues" evidence="1">
    <location>
        <begin position="145"/>
        <end position="160"/>
    </location>
</feature>
<dbReference type="AlphaFoldDB" id="A0A1H9VKC3"/>
<dbReference type="RefSeq" id="WP_089743877.1">
    <property type="nucleotide sequence ID" value="NZ_FOGL01000024.1"/>
</dbReference>
<dbReference type="InterPro" id="IPR025711">
    <property type="entry name" value="PepSY"/>
</dbReference>
<evidence type="ECO:0000313" key="3">
    <source>
        <dbReference type="EMBL" id="SES22034.1"/>
    </source>
</evidence>
<evidence type="ECO:0000259" key="2">
    <source>
        <dbReference type="Pfam" id="PF03413"/>
    </source>
</evidence>
<evidence type="ECO:0000313" key="4">
    <source>
        <dbReference type="Proteomes" id="UP000199687"/>
    </source>
</evidence>
<protein>
    <submittedName>
        <fullName evidence="3">Peptidase propeptide and YPEB domain-containing protein</fullName>
    </submittedName>
</protein>
<dbReference type="Gene3D" id="3.10.450.40">
    <property type="match status" value="2"/>
</dbReference>
<dbReference type="OrthoDB" id="5361545at2"/>
<keyword evidence="4" id="KW-1185">Reference proteome</keyword>
<evidence type="ECO:0000256" key="1">
    <source>
        <dbReference type="SAM" id="MobiDB-lite"/>
    </source>
</evidence>
<sequence length="227" mass="25295">MKNKRFFITLTSLLVVGIVLAILQFTPDSASAYLSRQEAEDKVKTQFPGEIVELELEEDDNRKVYEIEIRGTEMHYDLKLDAETGKILKLEEKPVTPSESSVTTEKNSENTNEDNKDDSDTKADSTDKNNTTSEQSTSGGGNNPDDQKDSQDDSQPDNKTETLISAEKAKSIALEQHNGTITDFELDEDDGRMLYEMEIHTATNEVDIEIDAYTGSVISISVDDLDD</sequence>
<feature type="domain" description="PepSY" evidence="2">
    <location>
        <begin position="34"/>
        <end position="90"/>
    </location>
</feature>
<dbReference type="EMBL" id="FOGL01000024">
    <property type="protein sequence ID" value="SES22034.1"/>
    <property type="molecule type" value="Genomic_DNA"/>
</dbReference>
<accession>A0A1H9VKC3</accession>
<proteinExistence type="predicted"/>
<feature type="region of interest" description="Disordered" evidence="1">
    <location>
        <begin position="90"/>
        <end position="167"/>
    </location>
</feature>
<organism evidence="3 4">
    <name type="scientific">Gracilibacillus ureilyticus</name>
    <dbReference type="NCBI Taxonomy" id="531814"/>
    <lineage>
        <taxon>Bacteria</taxon>
        <taxon>Bacillati</taxon>
        <taxon>Bacillota</taxon>
        <taxon>Bacilli</taxon>
        <taxon>Bacillales</taxon>
        <taxon>Bacillaceae</taxon>
        <taxon>Gracilibacillus</taxon>
    </lineage>
</organism>
<feature type="domain" description="PepSY" evidence="2">
    <location>
        <begin position="164"/>
        <end position="219"/>
    </location>
</feature>
<dbReference type="STRING" id="531814.SAMN04487944_12444"/>
<gene>
    <name evidence="3" type="ORF">SAMN04487944_12444</name>
</gene>
<name>A0A1H9VKC3_9BACI</name>
<dbReference type="Proteomes" id="UP000199687">
    <property type="component" value="Unassembled WGS sequence"/>
</dbReference>
<feature type="compositionally biased region" description="Basic and acidic residues" evidence="1">
    <location>
        <begin position="118"/>
        <end position="127"/>
    </location>
</feature>
<dbReference type="Pfam" id="PF03413">
    <property type="entry name" value="PepSY"/>
    <property type="match status" value="2"/>
</dbReference>
<reference evidence="3 4" key="1">
    <citation type="submission" date="2016-10" db="EMBL/GenBank/DDBJ databases">
        <authorList>
            <person name="de Groot N.N."/>
        </authorList>
    </citation>
    <scope>NUCLEOTIDE SEQUENCE [LARGE SCALE GENOMIC DNA]</scope>
    <source>
        <strain evidence="3 4">CGMCC 1.7727</strain>
    </source>
</reference>